<protein>
    <recommendedName>
        <fullName evidence="3">YD repeat protein</fullName>
    </recommendedName>
</protein>
<proteinExistence type="predicted"/>
<name>A0A563VPN2_9CYAN</name>
<evidence type="ECO:0000313" key="2">
    <source>
        <dbReference type="Proteomes" id="UP000320055"/>
    </source>
</evidence>
<reference evidence="1 2" key="1">
    <citation type="submission" date="2019-01" db="EMBL/GenBank/DDBJ databases">
        <authorList>
            <person name="Brito A."/>
        </authorList>
    </citation>
    <scope>NUCLEOTIDE SEQUENCE [LARGE SCALE GENOMIC DNA]</scope>
    <source>
        <strain evidence="1">1</strain>
    </source>
</reference>
<gene>
    <name evidence="1" type="ORF">H1P_20029</name>
</gene>
<sequence>MKLVIPTLWGLTDRQSTIRDVIDSNGNFLNHISYDSFGNIINQTDSNINFRILNFLQLFL</sequence>
<dbReference type="Proteomes" id="UP000320055">
    <property type="component" value="Unassembled WGS sequence"/>
</dbReference>
<evidence type="ECO:0000313" key="1">
    <source>
        <dbReference type="EMBL" id="VEP13422.1"/>
    </source>
</evidence>
<organism evidence="1 2">
    <name type="scientific">Hyella patelloides LEGE 07179</name>
    <dbReference type="NCBI Taxonomy" id="945734"/>
    <lineage>
        <taxon>Bacteria</taxon>
        <taxon>Bacillati</taxon>
        <taxon>Cyanobacteriota</taxon>
        <taxon>Cyanophyceae</taxon>
        <taxon>Pleurocapsales</taxon>
        <taxon>Hyellaceae</taxon>
        <taxon>Hyella</taxon>
    </lineage>
</organism>
<accession>A0A563VPN2</accession>
<evidence type="ECO:0008006" key="3">
    <source>
        <dbReference type="Google" id="ProtNLM"/>
    </source>
</evidence>
<keyword evidence="2" id="KW-1185">Reference proteome</keyword>
<dbReference type="AlphaFoldDB" id="A0A563VPN2"/>
<dbReference type="EMBL" id="CAACVJ010000112">
    <property type="protein sequence ID" value="VEP13422.1"/>
    <property type="molecule type" value="Genomic_DNA"/>
</dbReference>